<dbReference type="InterPro" id="IPR036770">
    <property type="entry name" value="Ankyrin_rpt-contain_sf"/>
</dbReference>
<comment type="caution">
    <text evidence="1">The sequence shown here is derived from an EMBL/GenBank/DDBJ whole genome shotgun (WGS) entry which is preliminary data.</text>
</comment>
<dbReference type="Pfam" id="PF13637">
    <property type="entry name" value="Ank_4"/>
    <property type="match status" value="1"/>
</dbReference>
<evidence type="ECO:0000313" key="1">
    <source>
        <dbReference type="EMBL" id="EFA74811.1"/>
    </source>
</evidence>
<dbReference type="InParanoid" id="D3BUM3"/>
<dbReference type="GeneID" id="31367312"/>
<evidence type="ECO:0008006" key="3">
    <source>
        <dbReference type="Google" id="ProtNLM"/>
    </source>
</evidence>
<dbReference type="AlphaFoldDB" id="D3BUM3"/>
<dbReference type="PANTHER" id="PTHR46586">
    <property type="entry name" value="ANKYRIN REPEAT-CONTAINING PROTEIN"/>
    <property type="match status" value="1"/>
</dbReference>
<dbReference type="Pfam" id="PF12796">
    <property type="entry name" value="Ank_2"/>
    <property type="match status" value="1"/>
</dbReference>
<dbReference type="InterPro" id="IPR052050">
    <property type="entry name" value="SecEffector_AnkRepeat"/>
</dbReference>
<evidence type="ECO:0000313" key="2">
    <source>
        <dbReference type="Proteomes" id="UP000001396"/>
    </source>
</evidence>
<dbReference type="Proteomes" id="UP000001396">
    <property type="component" value="Unassembled WGS sequence"/>
</dbReference>
<dbReference type="SUPFAM" id="SSF48403">
    <property type="entry name" value="Ankyrin repeat"/>
    <property type="match status" value="2"/>
</dbReference>
<dbReference type="InterPro" id="IPR002110">
    <property type="entry name" value="Ankyrin_rpt"/>
</dbReference>
<sequence>MSFFKNFYAKLQNKEYQPHTSSLNEQLSIIVVMMDKLIFSKLFSNCVLNKLIFDQVKSISARNGRVHYKWKELLVKPHALAGHNYLELLENSLTDKKQFYPLKYIRSIFEKALSVGSVAMLDYLLRRFQVKYGEDDSTVRYSSVDPKIEMYSNLNSVLSGAAQQGRFDLINYLIATFNSHQWNYFRAMTKAPLSGDFKILDYFLERIELDPKAAGSYRLNAFNTAAYSGHIDMVKYLALKRPQDLESSTMFHYAVFGGHTQMVQYLLEEYQDRLPNEKEMLLDYAVRHNYLDIAKVLHKYGCRDIFGQDTMPIVASHGYLDTLIWLCQNTSSECTSTAMDYAARSGHLETVKWLYHNRSLGCSEMAINGAAEEGHLKVIAWIHENMSASCTTEAMDYASGCESLDVLKWLHSNRTEGCTALSMAIAARSGHLANVKWLHENRTEGATEYAIEAAATYGFLDIVKWLSENRSDGSSTEAMDQAATNCHFEVVCWLNENRTEGCTLAAVEMAASNGDLKMVKYLLENTTVGCSIETLGHALQNGELDLIEYLLENTKECRLESVPNITNYLRSLIQKNQYQTIELILQHIDVGVELINHYLPQFPYSIESIEILERYINLKSKSNKS</sequence>
<dbReference type="RefSeq" id="XP_020426945.1">
    <property type="nucleotide sequence ID" value="XM_020582591.1"/>
</dbReference>
<dbReference type="Gene3D" id="1.25.40.20">
    <property type="entry name" value="Ankyrin repeat-containing domain"/>
    <property type="match status" value="3"/>
</dbReference>
<dbReference type="SMART" id="SM00248">
    <property type="entry name" value="ANK"/>
    <property type="match status" value="7"/>
</dbReference>
<keyword evidence="2" id="KW-1185">Reference proteome</keyword>
<proteinExistence type="predicted"/>
<gene>
    <name evidence="1" type="ORF">PPL_11844</name>
</gene>
<dbReference type="EMBL" id="ADBJ01000060">
    <property type="protein sequence ID" value="EFA74811.1"/>
    <property type="molecule type" value="Genomic_DNA"/>
</dbReference>
<organism evidence="1 2">
    <name type="scientific">Heterostelium pallidum (strain ATCC 26659 / Pp 5 / PN500)</name>
    <name type="common">Cellular slime mold</name>
    <name type="synonym">Polysphondylium pallidum</name>
    <dbReference type="NCBI Taxonomy" id="670386"/>
    <lineage>
        <taxon>Eukaryota</taxon>
        <taxon>Amoebozoa</taxon>
        <taxon>Evosea</taxon>
        <taxon>Eumycetozoa</taxon>
        <taxon>Dictyostelia</taxon>
        <taxon>Acytosteliales</taxon>
        <taxon>Acytosteliaceae</taxon>
        <taxon>Heterostelium</taxon>
    </lineage>
</organism>
<accession>D3BUM3</accession>
<name>D3BUM3_HETP5</name>
<reference evidence="1 2" key="1">
    <citation type="journal article" date="2011" name="Genome Res.">
        <title>Phylogeny-wide analysis of social amoeba genomes highlights ancient origins for complex intercellular communication.</title>
        <authorList>
            <person name="Heidel A.J."/>
            <person name="Lawal H.M."/>
            <person name="Felder M."/>
            <person name="Schilde C."/>
            <person name="Helps N.R."/>
            <person name="Tunggal B."/>
            <person name="Rivero F."/>
            <person name="John U."/>
            <person name="Schleicher M."/>
            <person name="Eichinger L."/>
            <person name="Platzer M."/>
            <person name="Noegel A.A."/>
            <person name="Schaap P."/>
            <person name="Gloeckner G."/>
        </authorList>
    </citation>
    <scope>NUCLEOTIDE SEQUENCE [LARGE SCALE GENOMIC DNA]</scope>
    <source>
        <strain evidence="2">ATCC 26659 / Pp 5 / PN500</strain>
    </source>
</reference>
<dbReference type="PANTHER" id="PTHR46586:SF5">
    <property type="match status" value="1"/>
</dbReference>
<protein>
    <recommendedName>
        <fullName evidence="3">Ankyrin repeat protein</fullName>
    </recommendedName>
</protein>